<reference evidence="1 2" key="1">
    <citation type="submission" date="2024-02" db="EMBL/GenBank/DDBJ databases">
        <title>A chromosome-level genome assembly of Drosophila madeirensis, a fruit fly species endemic to Madeira island.</title>
        <authorList>
            <person name="Tomihara K."/>
            <person name="Llopart A."/>
            <person name="Yamamoto D."/>
        </authorList>
    </citation>
    <scope>NUCLEOTIDE SEQUENCE [LARGE SCALE GENOMIC DNA]</scope>
    <source>
        <strain evidence="1 2">RF1</strain>
    </source>
</reference>
<dbReference type="Proteomes" id="UP001500889">
    <property type="component" value="Chromosome U"/>
</dbReference>
<gene>
    <name evidence="1" type="ORF">DMAD_13563</name>
</gene>
<sequence>MSDIQVNVQCECYHRRGLLYLANPLAWGRPCRRCRRMMSRNIVVVPTTVAVPAATSGPCCGRTQTTVVQSVPAVNYHQVQQQQQQQQHQQYAPMNASALPPKYDQAVASY</sequence>
<dbReference type="EMBL" id="AP029264">
    <property type="protein sequence ID" value="BFF96346.1"/>
    <property type="molecule type" value="Genomic_DNA"/>
</dbReference>
<keyword evidence="2" id="KW-1185">Reference proteome</keyword>
<protein>
    <submittedName>
        <fullName evidence="1">Uncharacterized protein</fullName>
    </submittedName>
</protein>
<proteinExistence type="predicted"/>
<accession>A0AAU9FLB7</accession>
<evidence type="ECO:0000313" key="2">
    <source>
        <dbReference type="Proteomes" id="UP001500889"/>
    </source>
</evidence>
<evidence type="ECO:0000313" key="1">
    <source>
        <dbReference type="EMBL" id="BFF96346.1"/>
    </source>
</evidence>
<dbReference type="AlphaFoldDB" id="A0AAU9FLB7"/>
<organism evidence="1 2">
    <name type="scientific">Drosophila madeirensis</name>
    <name type="common">Fruit fly</name>
    <dbReference type="NCBI Taxonomy" id="30013"/>
    <lineage>
        <taxon>Eukaryota</taxon>
        <taxon>Metazoa</taxon>
        <taxon>Ecdysozoa</taxon>
        <taxon>Arthropoda</taxon>
        <taxon>Hexapoda</taxon>
        <taxon>Insecta</taxon>
        <taxon>Pterygota</taxon>
        <taxon>Neoptera</taxon>
        <taxon>Endopterygota</taxon>
        <taxon>Diptera</taxon>
        <taxon>Brachycera</taxon>
        <taxon>Muscomorpha</taxon>
        <taxon>Ephydroidea</taxon>
        <taxon>Drosophilidae</taxon>
        <taxon>Drosophila</taxon>
        <taxon>Sophophora</taxon>
    </lineage>
</organism>
<name>A0AAU9FLB7_DROMD</name>